<dbReference type="InterPro" id="IPR021800">
    <property type="entry name" value="DUF3369"/>
</dbReference>
<evidence type="ECO:0000259" key="4">
    <source>
        <dbReference type="PROSITE" id="PS50887"/>
    </source>
</evidence>
<feature type="modified residue" description="4-aspartylphosphate" evidence="1">
    <location>
        <position position="85"/>
    </location>
</feature>
<dbReference type="Gene3D" id="3.20.20.450">
    <property type="entry name" value="EAL domain"/>
    <property type="match status" value="1"/>
</dbReference>
<dbReference type="InterPro" id="IPR050706">
    <property type="entry name" value="Cyclic-di-GMP_PDE-like"/>
</dbReference>
<dbReference type="InterPro" id="IPR035919">
    <property type="entry name" value="EAL_sf"/>
</dbReference>
<feature type="domain" description="EAL" evidence="3">
    <location>
        <begin position="490"/>
        <end position="745"/>
    </location>
</feature>
<dbReference type="InterPro" id="IPR001789">
    <property type="entry name" value="Sig_transdc_resp-reg_receiver"/>
</dbReference>
<evidence type="ECO:0000259" key="3">
    <source>
        <dbReference type="PROSITE" id="PS50883"/>
    </source>
</evidence>
<dbReference type="Pfam" id="PF00072">
    <property type="entry name" value="Response_reg"/>
    <property type="match status" value="1"/>
</dbReference>
<dbReference type="RefSeq" id="WP_110464552.1">
    <property type="nucleotide sequence ID" value="NZ_JAMOFZ010000003.1"/>
</dbReference>
<reference evidence="5 6" key="1">
    <citation type="submission" date="2018-06" db="EMBL/GenBank/DDBJ databases">
        <title>Genomic Encyclopedia of Type Strains, Phase III (KMG-III): the genomes of soil and plant-associated and newly described type strains.</title>
        <authorList>
            <person name="Whitman W."/>
        </authorList>
    </citation>
    <scope>NUCLEOTIDE SEQUENCE [LARGE SCALE GENOMIC DNA]</scope>
    <source>
        <strain evidence="5 6">CECT 7646</strain>
    </source>
</reference>
<evidence type="ECO:0000313" key="6">
    <source>
        <dbReference type="Proteomes" id="UP000247540"/>
    </source>
</evidence>
<proteinExistence type="predicted"/>
<dbReference type="AlphaFoldDB" id="A0A318SJ44"/>
<dbReference type="EMBL" id="QJTC01000003">
    <property type="protein sequence ID" value="PYE79026.1"/>
    <property type="molecule type" value="Genomic_DNA"/>
</dbReference>
<dbReference type="Gene3D" id="3.30.70.270">
    <property type="match status" value="1"/>
</dbReference>
<feature type="domain" description="Response regulatory" evidence="2">
    <location>
        <begin position="30"/>
        <end position="154"/>
    </location>
</feature>
<accession>A0A318SJ44</accession>
<dbReference type="PANTHER" id="PTHR33121">
    <property type="entry name" value="CYCLIC DI-GMP PHOSPHODIESTERASE PDEF"/>
    <property type="match status" value="1"/>
</dbReference>
<dbReference type="PROSITE" id="PS50883">
    <property type="entry name" value="EAL"/>
    <property type="match status" value="1"/>
</dbReference>
<dbReference type="PROSITE" id="PS50887">
    <property type="entry name" value="GGDEF"/>
    <property type="match status" value="1"/>
</dbReference>
<evidence type="ECO:0000313" key="5">
    <source>
        <dbReference type="EMBL" id="PYE79026.1"/>
    </source>
</evidence>
<dbReference type="Pfam" id="PF11849">
    <property type="entry name" value="DUF3369"/>
    <property type="match status" value="1"/>
</dbReference>
<dbReference type="Pfam" id="PF00990">
    <property type="entry name" value="GGDEF"/>
    <property type="match status" value="1"/>
</dbReference>
<gene>
    <name evidence="5" type="ORF">DFQ15_10313</name>
</gene>
<dbReference type="Gene3D" id="3.40.50.2300">
    <property type="match status" value="1"/>
</dbReference>
<dbReference type="PROSITE" id="PS50110">
    <property type="entry name" value="RESPONSE_REGULATORY"/>
    <property type="match status" value="1"/>
</dbReference>
<comment type="caution">
    <text evidence="5">The sequence shown here is derived from an EMBL/GenBank/DDBJ whole genome shotgun (WGS) entry which is preliminary data.</text>
</comment>
<dbReference type="InterPro" id="IPR029787">
    <property type="entry name" value="Nucleotide_cyclase"/>
</dbReference>
<dbReference type="OrthoDB" id="9813903at2"/>
<name>A0A318SJ44_9BURK</name>
<dbReference type="InterPro" id="IPR001633">
    <property type="entry name" value="EAL_dom"/>
</dbReference>
<dbReference type="CDD" id="cd01948">
    <property type="entry name" value="EAL"/>
    <property type="match status" value="1"/>
</dbReference>
<keyword evidence="6" id="KW-1185">Reference proteome</keyword>
<evidence type="ECO:0000259" key="2">
    <source>
        <dbReference type="PROSITE" id="PS50110"/>
    </source>
</evidence>
<dbReference type="SMART" id="SM00267">
    <property type="entry name" value="GGDEF"/>
    <property type="match status" value="1"/>
</dbReference>
<dbReference type="SUPFAM" id="SSF55073">
    <property type="entry name" value="Nucleotide cyclase"/>
    <property type="match status" value="1"/>
</dbReference>
<dbReference type="SUPFAM" id="SSF141868">
    <property type="entry name" value="EAL domain-like"/>
    <property type="match status" value="1"/>
</dbReference>
<keyword evidence="1" id="KW-0597">Phosphoprotein</keyword>
<dbReference type="Pfam" id="PF00563">
    <property type="entry name" value="EAL"/>
    <property type="match status" value="1"/>
</dbReference>
<dbReference type="GO" id="GO:0000160">
    <property type="term" value="P:phosphorelay signal transduction system"/>
    <property type="evidence" value="ECO:0007669"/>
    <property type="project" value="InterPro"/>
</dbReference>
<dbReference type="SUPFAM" id="SSF52172">
    <property type="entry name" value="CheY-like"/>
    <property type="match status" value="1"/>
</dbReference>
<dbReference type="InterPro" id="IPR000160">
    <property type="entry name" value="GGDEF_dom"/>
</dbReference>
<organism evidence="5 6">
    <name type="scientific">Xylophilus ampelinus</name>
    <dbReference type="NCBI Taxonomy" id="54067"/>
    <lineage>
        <taxon>Bacteria</taxon>
        <taxon>Pseudomonadati</taxon>
        <taxon>Pseudomonadota</taxon>
        <taxon>Betaproteobacteria</taxon>
        <taxon>Burkholderiales</taxon>
        <taxon>Xylophilus</taxon>
    </lineage>
</organism>
<dbReference type="InterPro" id="IPR011006">
    <property type="entry name" value="CheY-like_superfamily"/>
</dbReference>
<dbReference type="PANTHER" id="PTHR33121:SF70">
    <property type="entry name" value="SIGNALING PROTEIN YKOW"/>
    <property type="match status" value="1"/>
</dbReference>
<sequence length="745" mass="81382">MAQVDDEFVFAPESEGAPAAADTTAGTGLTVLTVDDDRQFQHALHQALTGFRYQDAPVQLKSAHSAAEAARYLTAHPDVAVVFLDVVMETDDAGLRLVRSVRELLGNSEVRIVLLTGQPGMSNFKDSIDRLDINDYWLKTELTHERLHGILAGNLRAWEQIHALNRARQGLQTIVEASNLLNRARNLQEFSAHVIRELSRLLGLAPESVVCVQETGRGGEGDPGRAMVVGAAGRFEPEVSRQLHSFADEGIRELLVRSLSRQQPIETDTSQVLFFPGTPKSPRAAVYLATRRPLDETERELLGVFCTNIQSGLINVSLTSRLNRMALEDSLLSLPNGNALMRCIDTILDMHAPRDRALLLIDLNQYSQGCLALGIDQGDLMLKRMAARLANVFPPPCLVARLHDDTFGIVGPGTMVDEVHIDALETADPSDEDLPPFIGVCAARMDLDSFRGSGRGAMAAAMLLLRRARSQGLRRLVEYAPGMERENDQHFTLSRQLYHGLREHQLRIELQPQIALATGAIVGAEALARWTLPDGTPIAPNDFVPVAEASGLVVHLGRQVIELACRALVRLAEAGFPQISVAVNVSPHQLARRTFVAELMAALERYDIAPSRLDLEITESAMMGDHQANIAVLHELRDRGFMVAVDDFGTGHSSLAYLQDLPLGMLKVDRSFIQDIGVPGASARRAPIAGLVVDLGAHLGLKVLAEGVENAAQADWLRARGCSLAQGYFFARPEPLEAFITRLRA</sequence>
<dbReference type="Proteomes" id="UP000247540">
    <property type="component" value="Unassembled WGS sequence"/>
</dbReference>
<protein>
    <submittedName>
        <fullName evidence="5">Response regulator receiver modulated diguanylate cyclase/phosphodiesterase</fullName>
    </submittedName>
</protein>
<dbReference type="GO" id="GO:0071111">
    <property type="term" value="F:cyclic-guanylate-specific phosphodiesterase activity"/>
    <property type="evidence" value="ECO:0007669"/>
    <property type="project" value="InterPro"/>
</dbReference>
<evidence type="ECO:0000256" key="1">
    <source>
        <dbReference type="PROSITE-ProRule" id="PRU00169"/>
    </source>
</evidence>
<dbReference type="SMART" id="SM00448">
    <property type="entry name" value="REC"/>
    <property type="match status" value="1"/>
</dbReference>
<feature type="domain" description="GGDEF" evidence="4">
    <location>
        <begin position="354"/>
        <end position="481"/>
    </location>
</feature>
<dbReference type="SMART" id="SM00052">
    <property type="entry name" value="EAL"/>
    <property type="match status" value="1"/>
</dbReference>
<dbReference type="InterPro" id="IPR043128">
    <property type="entry name" value="Rev_trsase/Diguanyl_cyclase"/>
</dbReference>